<gene>
    <name evidence="1" type="ORF">HOLleu_25014</name>
</gene>
<proteinExistence type="predicted"/>
<comment type="caution">
    <text evidence="1">The sequence shown here is derived from an EMBL/GenBank/DDBJ whole genome shotgun (WGS) entry which is preliminary data.</text>
</comment>
<organism evidence="1 2">
    <name type="scientific">Holothuria leucospilota</name>
    <name type="common">Black long sea cucumber</name>
    <name type="synonym">Mertensiothuria leucospilota</name>
    <dbReference type="NCBI Taxonomy" id="206669"/>
    <lineage>
        <taxon>Eukaryota</taxon>
        <taxon>Metazoa</taxon>
        <taxon>Echinodermata</taxon>
        <taxon>Eleutherozoa</taxon>
        <taxon>Echinozoa</taxon>
        <taxon>Holothuroidea</taxon>
        <taxon>Aspidochirotacea</taxon>
        <taxon>Aspidochirotida</taxon>
        <taxon>Holothuriidae</taxon>
        <taxon>Holothuria</taxon>
    </lineage>
</organism>
<accession>A0A9Q1H484</accession>
<protein>
    <submittedName>
        <fullName evidence="1">Uncharacterized protein</fullName>
    </submittedName>
</protein>
<dbReference type="AlphaFoldDB" id="A0A9Q1H484"/>
<dbReference type="EMBL" id="JAIZAY010000012">
    <property type="protein sequence ID" value="KAJ8031726.1"/>
    <property type="molecule type" value="Genomic_DNA"/>
</dbReference>
<reference evidence="1" key="1">
    <citation type="submission" date="2021-10" db="EMBL/GenBank/DDBJ databases">
        <title>Tropical sea cucumber genome reveals ecological adaptation and Cuvierian tubules defense mechanism.</title>
        <authorList>
            <person name="Chen T."/>
        </authorList>
    </citation>
    <scope>NUCLEOTIDE SEQUENCE</scope>
    <source>
        <strain evidence="1">Nanhai2018</strain>
        <tissue evidence="1">Muscle</tissue>
    </source>
</reference>
<dbReference type="Proteomes" id="UP001152320">
    <property type="component" value="Chromosome 12"/>
</dbReference>
<name>A0A9Q1H484_HOLLE</name>
<keyword evidence="2" id="KW-1185">Reference proteome</keyword>
<evidence type="ECO:0000313" key="1">
    <source>
        <dbReference type="EMBL" id="KAJ8031726.1"/>
    </source>
</evidence>
<evidence type="ECO:0000313" key="2">
    <source>
        <dbReference type="Proteomes" id="UP001152320"/>
    </source>
</evidence>
<sequence length="57" mass="6507">MVELLPNNLILLRPAHLSLPHCLILRKTDASEVQVFHSHHAKGTVHTLLLYFNINNI</sequence>